<keyword evidence="3" id="KW-1133">Transmembrane helix</keyword>
<feature type="domain" description="Cell envelope-related transcriptional attenuator" evidence="4">
    <location>
        <begin position="96"/>
        <end position="241"/>
    </location>
</feature>
<dbReference type="EMBL" id="AZFJ01000010">
    <property type="protein sequence ID" value="KRL87982.1"/>
    <property type="molecule type" value="Genomic_DNA"/>
</dbReference>
<dbReference type="Proteomes" id="UP000051922">
    <property type="component" value="Unassembled WGS sequence"/>
</dbReference>
<accession>A0A0R1U4J5</accession>
<proteinExistence type="inferred from homology"/>
<dbReference type="InterPro" id="IPR050922">
    <property type="entry name" value="LytR/CpsA/Psr_CW_biosynth"/>
</dbReference>
<evidence type="ECO:0000256" key="1">
    <source>
        <dbReference type="ARBA" id="ARBA00006068"/>
    </source>
</evidence>
<organism evidence="5 6">
    <name type="scientific">Lacticaseibacillus pantheris DSM 15945 = JCM 12539 = NBRC 106106</name>
    <dbReference type="NCBI Taxonomy" id="1423783"/>
    <lineage>
        <taxon>Bacteria</taxon>
        <taxon>Bacillati</taxon>
        <taxon>Bacillota</taxon>
        <taxon>Bacilli</taxon>
        <taxon>Lactobacillales</taxon>
        <taxon>Lactobacillaceae</taxon>
        <taxon>Lacticaseibacillus</taxon>
    </lineage>
</organism>
<dbReference type="PANTHER" id="PTHR33392">
    <property type="entry name" value="POLYISOPRENYL-TEICHOIC ACID--PEPTIDOGLYCAN TEICHOIC ACID TRANSFERASE TAGU"/>
    <property type="match status" value="1"/>
</dbReference>
<protein>
    <submittedName>
        <fullName evidence="5">Transcriptional regulator</fullName>
    </submittedName>
</protein>
<evidence type="ECO:0000313" key="6">
    <source>
        <dbReference type="Proteomes" id="UP000051922"/>
    </source>
</evidence>
<dbReference type="STRING" id="1423783.FC50_GL000966"/>
<dbReference type="Gene3D" id="3.40.630.190">
    <property type="entry name" value="LCP protein"/>
    <property type="match status" value="1"/>
</dbReference>
<feature type="region of interest" description="Disordered" evidence="2">
    <location>
        <begin position="352"/>
        <end position="373"/>
    </location>
</feature>
<gene>
    <name evidence="5" type="ORF">FC50_GL000966</name>
</gene>
<comment type="similarity">
    <text evidence="1">Belongs to the LytR/CpsA/Psr (LCP) family.</text>
</comment>
<sequence length="385" mass="41483">MDSRSNGTKKVRRAPHHPVWRFLGFAFIGILFLVGAYGFRVFSETKTAVNGTYANVTTASAEANSKLIKDEKPISILLLGTDTGALGRGASWGKGNSDSIEIVTINPQKHKTTITSIPRDTLAKISGTGEIAKINAAYASGGEETTLKTVQNLLNIKINYYITVNMNGLKKIVDAVGGVDVTVPFSWSDPDHDGGDFTKGKAHLNGTRALQFARMRYEDPKGDYGRQQRQQQVIKAIVKSLLSAKTLTSYESVLGSLKGSLKMNLTFDDLLSMAQNSDYRKAGNNIKKYTLQGNDAMIDGSAYQVASTSALQKASDRIHEQLGQSQETLSNFNTRLNATNSAFFDGTTTSYYTSSSSTYDTGTTSTYGTDSSAYGGTSSYGGGGY</sequence>
<keyword evidence="3" id="KW-0472">Membrane</keyword>
<dbReference type="InterPro" id="IPR004474">
    <property type="entry name" value="LytR_CpsA_psr"/>
</dbReference>
<dbReference type="Pfam" id="PF03816">
    <property type="entry name" value="LytR_cpsA_psr"/>
    <property type="match status" value="1"/>
</dbReference>
<reference evidence="5 6" key="1">
    <citation type="journal article" date="2015" name="Genome Announc.">
        <title>Expanding the biotechnology potential of lactobacilli through comparative genomics of 213 strains and associated genera.</title>
        <authorList>
            <person name="Sun Z."/>
            <person name="Harris H.M."/>
            <person name="McCann A."/>
            <person name="Guo C."/>
            <person name="Argimon S."/>
            <person name="Zhang W."/>
            <person name="Yang X."/>
            <person name="Jeffery I.B."/>
            <person name="Cooney J.C."/>
            <person name="Kagawa T.F."/>
            <person name="Liu W."/>
            <person name="Song Y."/>
            <person name="Salvetti E."/>
            <person name="Wrobel A."/>
            <person name="Rasinkangas P."/>
            <person name="Parkhill J."/>
            <person name="Rea M.C."/>
            <person name="O'Sullivan O."/>
            <person name="Ritari J."/>
            <person name="Douillard F.P."/>
            <person name="Paul Ross R."/>
            <person name="Yang R."/>
            <person name="Briner A.E."/>
            <person name="Felis G.E."/>
            <person name="de Vos W.M."/>
            <person name="Barrangou R."/>
            <person name="Klaenhammer T.R."/>
            <person name="Caufield P.W."/>
            <person name="Cui Y."/>
            <person name="Zhang H."/>
            <person name="O'Toole P.W."/>
        </authorList>
    </citation>
    <scope>NUCLEOTIDE SEQUENCE [LARGE SCALE GENOMIC DNA]</scope>
    <source>
        <strain evidence="5 6">DSM 15945</strain>
    </source>
</reference>
<comment type="caution">
    <text evidence="5">The sequence shown here is derived from an EMBL/GenBank/DDBJ whole genome shotgun (WGS) entry which is preliminary data.</text>
</comment>
<evidence type="ECO:0000313" key="5">
    <source>
        <dbReference type="EMBL" id="KRL87982.1"/>
    </source>
</evidence>
<dbReference type="PATRIC" id="fig|1423783.4.peg.1001"/>
<name>A0A0R1U4J5_9LACO</name>
<keyword evidence="6" id="KW-1185">Reference proteome</keyword>
<dbReference type="PANTHER" id="PTHR33392:SF6">
    <property type="entry name" value="POLYISOPRENYL-TEICHOIC ACID--PEPTIDOGLYCAN TEICHOIC ACID TRANSFERASE TAGU"/>
    <property type="match status" value="1"/>
</dbReference>
<keyword evidence="3" id="KW-0812">Transmembrane</keyword>
<dbReference type="AlphaFoldDB" id="A0A0R1U4J5"/>
<evidence type="ECO:0000259" key="4">
    <source>
        <dbReference type="Pfam" id="PF03816"/>
    </source>
</evidence>
<dbReference type="RefSeq" id="WP_082405513.1">
    <property type="nucleotide sequence ID" value="NZ_AZFJ01000010.1"/>
</dbReference>
<dbReference type="NCBIfam" id="TIGR00350">
    <property type="entry name" value="lytR_cpsA_psr"/>
    <property type="match status" value="1"/>
</dbReference>
<feature type="transmembrane region" description="Helical" evidence="3">
    <location>
        <begin position="20"/>
        <end position="39"/>
    </location>
</feature>
<evidence type="ECO:0000256" key="3">
    <source>
        <dbReference type="SAM" id="Phobius"/>
    </source>
</evidence>
<evidence type="ECO:0000256" key="2">
    <source>
        <dbReference type="SAM" id="MobiDB-lite"/>
    </source>
</evidence>
<dbReference type="OrthoDB" id="27330at2"/>